<sequence>MRRRSPNILMGKYMDVDMDEDVSVVMLMLEVVAVAEILAVAMVVVKVPKAHFFPRSGKNDGRRSKEQSVHGNKHVENVCYRCGGKGHWSRTCRTPKHLVNLYQESLKGKKIETNCIFEEDDSGKDYNYATHLDVSDFFAHPEGKIDHLIGDGNVRK</sequence>
<keyword evidence="2" id="KW-0812">Transmembrane</keyword>
<dbReference type="Pfam" id="PF00098">
    <property type="entry name" value="zf-CCHC"/>
    <property type="match status" value="1"/>
</dbReference>
<dbReference type="PROSITE" id="PS50158">
    <property type="entry name" value="ZF_CCHC"/>
    <property type="match status" value="1"/>
</dbReference>
<dbReference type="InterPro" id="IPR001878">
    <property type="entry name" value="Znf_CCHC"/>
</dbReference>
<keyword evidence="2" id="KW-1133">Transmembrane helix</keyword>
<gene>
    <name evidence="4" type="ORF">LTRI10_LOCUS50679</name>
</gene>
<accession>A0AAV2GNB2</accession>
<proteinExistence type="predicted"/>
<keyword evidence="1" id="KW-0863">Zinc-finger</keyword>
<dbReference type="SUPFAM" id="SSF57756">
    <property type="entry name" value="Retrovirus zinc finger-like domains"/>
    <property type="match status" value="1"/>
</dbReference>
<dbReference type="GO" id="GO:0008270">
    <property type="term" value="F:zinc ion binding"/>
    <property type="evidence" value="ECO:0007669"/>
    <property type="project" value="UniProtKB-KW"/>
</dbReference>
<organism evidence="4 5">
    <name type="scientific">Linum trigynum</name>
    <dbReference type="NCBI Taxonomy" id="586398"/>
    <lineage>
        <taxon>Eukaryota</taxon>
        <taxon>Viridiplantae</taxon>
        <taxon>Streptophyta</taxon>
        <taxon>Embryophyta</taxon>
        <taxon>Tracheophyta</taxon>
        <taxon>Spermatophyta</taxon>
        <taxon>Magnoliopsida</taxon>
        <taxon>eudicotyledons</taxon>
        <taxon>Gunneridae</taxon>
        <taxon>Pentapetalae</taxon>
        <taxon>rosids</taxon>
        <taxon>fabids</taxon>
        <taxon>Malpighiales</taxon>
        <taxon>Linaceae</taxon>
        <taxon>Linum</taxon>
    </lineage>
</organism>
<dbReference type="InterPro" id="IPR036875">
    <property type="entry name" value="Znf_CCHC_sf"/>
</dbReference>
<dbReference type="Gene3D" id="4.10.60.10">
    <property type="entry name" value="Zinc finger, CCHC-type"/>
    <property type="match status" value="1"/>
</dbReference>
<name>A0AAV2GNB2_9ROSI</name>
<dbReference type="SMART" id="SM00343">
    <property type="entry name" value="ZnF_C2HC"/>
    <property type="match status" value="1"/>
</dbReference>
<evidence type="ECO:0000313" key="4">
    <source>
        <dbReference type="EMBL" id="CAL1411313.1"/>
    </source>
</evidence>
<evidence type="ECO:0000256" key="2">
    <source>
        <dbReference type="SAM" id="Phobius"/>
    </source>
</evidence>
<keyword evidence="1" id="KW-0862">Zinc</keyword>
<dbReference type="PANTHER" id="PTHR33325">
    <property type="entry name" value="ZINC FINGER, CCHC-TYPE-RELATED"/>
    <property type="match status" value="1"/>
</dbReference>
<keyword evidence="5" id="KW-1185">Reference proteome</keyword>
<dbReference type="PANTHER" id="PTHR33325:SF11">
    <property type="entry name" value="COLD SHOCK DOMAIN-CONTAINING PROTEIN 4-LIKE"/>
    <property type="match status" value="1"/>
</dbReference>
<dbReference type="AlphaFoldDB" id="A0AAV2GNB2"/>
<evidence type="ECO:0000259" key="3">
    <source>
        <dbReference type="PROSITE" id="PS50158"/>
    </source>
</evidence>
<feature type="domain" description="CCHC-type" evidence="3">
    <location>
        <begin position="79"/>
        <end position="93"/>
    </location>
</feature>
<keyword evidence="1" id="KW-0479">Metal-binding</keyword>
<dbReference type="Proteomes" id="UP001497516">
    <property type="component" value="Chromosome 9"/>
</dbReference>
<reference evidence="4 5" key="1">
    <citation type="submission" date="2024-04" db="EMBL/GenBank/DDBJ databases">
        <authorList>
            <person name="Fracassetti M."/>
        </authorList>
    </citation>
    <scope>NUCLEOTIDE SEQUENCE [LARGE SCALE GENOMIC DNA]</scope>
</reference>
<dbReference type="GO" id="GO:0003676">
    <property type="term" value="F:nucleic acid binding"/>
    <property type="evidence" value="ECO:0007669"/>
    <property type="project" value="InterPro"/>
</dbReference>
<evidence type="ECO:0000313" key="5">
    <source>
        <dbReference type="Proteomes" id="UP001497516"/>
    </source>
</evidence>
<keyword evidence="2" id="KW-0472">Membrane</keyword>
<feature type="transmembrane region" description="Helical" evidence="2">
    <location>
        <begin position="22"/>
        <end position="45"/>
    </location>
</feature>
<protein>
    <recommendedName>
        <fullName evidence="3">CCHC-type domain-containing protein</fullName>
    </recommendedName>
</protein>
<dbReference type="EMBL" id="OZ034822">
    <property type="protein sequence ID" value="CAL1411313.1"/>
    <property type="molecule type" value="Genomic_DNA"/>
</dbReference>
<evidence type="ECO:0000256" key="1">
    <source>
        <dbReference type="PROSITE-ProRule" id="PRU00047"/>
    </source>
</evidence>